<dbReference type="PANTHER" id="PTHR45713:SF6">
    <property type="entry name" value="F5_8 TYPE C DOMAIN-CONTAINING PROTEIN"/>
    <property type="match status" value="1"/>
</dbReference>
<dbReference type="InterPro" id="IPR051941">
    <property type="entry name" value="BG_Antigen-Binding_Lectin"/>
</dbReference>
<dbReference type="Pfam" id="PF00754">
    <property type="entry name" value="F5_F8_type_C"/>
    <property type="match status" value="2"/>
</dbReference>
<dbReference type="InterPro" id="IPR017853">
    <property type="entry name" value="GH"/>
</dbReference>
<dbReference type="GO" id="GO:0004553">
    <property type="term" value="F:hydrolase activity, hydrolyzing O-glycosyl compounds"/>
    <property type="evidence" value="ECO:0007669"/>
    <property type="project" value="InterPro"/>
</dbReference>
<dbReference type="GO" id="GO:0005975">
    <property type="term" value="P:carbohydrate metabolic process"/>
    <property type="evidence" value="ECO:0007669"/>
    <property type="project" value="InterPro"/>
</dbReference>
<dbReference type="Gene3D" id="2.60.40.10">
    <property type="entry name" value="Immunoglobulins"/>
    <property type="match status" value="1"/>
</dbReference>
<evidence type="ECO:0000256" key="1">
    <source>
        <dbReference type="ARBA" id="ARBA00007401"/>
    </source>
</evidence>
<proteinExistence type="inferred from homology"/>
<accession>A0A6J4VSY0</accession>
<organism evidence="3">
    <name type="scientific">uncultured Truepera sp</name>
    <dbReference type="NCBI Taxonomy" id="543023"/>
    <lineage>
        <taxon>Bacteria</taxon>
        <taxon>Thermotogati</taxon>
        <taxon>Deinococcota</taxon>
        <taxon>Deinococci</taxon>
        <taxon>Trueperales</taxon>
        <taxon>Trueperaceae</taxon>
        <taxon>Truepera</taxon>
        <taxon>environmental samples</taxon>
    </lineage>
</organism>
<dbReference type="Gene3D" id="2.60.120.260">
    <property type="entry name" value="Galactose-binding domain-like"/>
    <property type="match status" value="2"/>
</dbReference>
<name>A0A6J4VSY0_9DEIN</name>
<dbReference type="Pfam" id="PF02836">
    <property type="entry name" value="Glyco_hydro_2_C"/>
    <property type="match status" value="1"/>
</dbReference>
<dbReference type="InterPro" id="IPR000421">
    <property type="entry name" value="FA58C"/>
</dbReference>
<evidence type="ECO:0000313" key="3">
    <source>
        <dbReference type="EMBL" id="CAA9588390.1"/>
    </source>
</evidence>
<dbReference type="PANTHER" id="PTHR45713">
    <property type="entry name" value="FTP DOMAIN-CONTAINING PROTEIN"/>
    <property type="match status" value="1"/>
</dbReference>
<reference evidence="3" key="1">
    <citation type="submission" date="2020-02" db="EMBL/GenBank/DDBJ databases">
        <authorList>
            <person name="Meier V. D."/>
        </authorList>
    </citation>
    <scope>NUCLEOTIDE SEQUENCE</scope>
    <source>
        <strain evidence="3">AVDCRST_MAG86</strain>
    </source>
</reference>
<dbReference type="InterPro" id="IPR013783">
    <property type="entry name" value="Ig-like_fold"/>
</dbReference>
<sequence>MQQSQNSYTPSRKAGRHRVGLNTRALALLTGLTLLLSSCGTLKPDEQQLGVAATCGTTNLALKKPATASSTENAGYLGAAQAVDGNMTTRWASLPSDPQWLQVDLGSTQTVCGVTLVWERDAAYGKAFKIQVSNTPTDDTKWITIYETTTGTGGTQTITPTTTASGRHIRMYGTGRGTGYGYSLFEFKVFAESATTTPPPTTGPTGPGITRVTGTQGNWQLSVDGAPYVKGLTWGPPVSEAASRMPDLKLMGVNTIRTWGTDASSQALFDAAAANGIKVMAGFWLSPGGGPGSGGCPNYVTDSNYKSTMLSEIQKWVGQYKTHKGVLMWNVGNESILGMQNCFSGTELENQRNAYAKFVNEAARAIHAIDPNHPVTNTDAWTGAWSYLKANAPDLDLYSVNAYNAVCDVKQNWINGGYTKPYLITEGGPAGEWEVPDDANGVPTEPTDVQKRDGYTRAWGCITGHTGVALGATLFHYGTEGDFGGVWFNLIPNGEKRLSYYAVRKMYGGAPAANTPPVISSMALSNATNVPAGGTFTVSASVSDPDGDPISYTMGYNSKYINNAGGIISATFTGSGPWTVTAPQQLGVWKVYLYARDGKGNIGIETRSLRVAAPPVQGTNIALNKPTTASSFQPEYNGRTFFPGYATDGNAATNWGSDWSDAQWLEVDLGSVMTFNHVQLVWETAYGKAYKVEVSDDRNLWRKVYETATGDGNTDDFGVSNASGRYVRMTGIQRGTEFGYALYEFGVYRTP</sequence>
<gene>
    <name evidence="3" type="ORF">AVDCRST_MAG86-4092</name>
</gene>
<feature type="domain" description="F5/8 type C" evidence="2">
    <location>
        <begin position="55"/>
        <end position="192"/>
    </location>
</feature>
<comment type="similarity">
    <text evidence="1">Belongs to the glycosyl hydrolase 2 family.</text>
</comment>
<protein>
    <submittedName>
        <fullName evidence="3">CBM32 / CBM47</fullName>
    </submittedName>
</protein>
<feature type="domain" description="F5/8 type C" evidence="2">
    <location>
        <begin position="612"/>
        <end position="750"/>
    </location>
</feature>
<dbReference type="InterPro" id="IPR006103">
    <property type="entry name" value="Glyco_hydro_2_cat"/>
</dbReference>
<dbReference type="InterPro" id="IPR008979">
    <property type="entry name" value="Galactose-bd-like_sf"/>
</dbReference>
<dbReference type="Gene3D" id="3.20.20.80">
    <property type="entry name" value="Glycosidases"/>
    <property type="match status" value="1"/>
</dbReference>
<dbReference type="AlphaFoldDB" id="A0A6J4VSY0"/>
<dbReference type="SUPFAM" id="SSF51445">
    <property type="entry name" value="(Trans)glycosidases"/>
    <property type="match status" value="1"/>
</dbReference>
<dbReference type="SUPFAM" id="SSF49785">
    <property type="entry name" value="Galactose-binding domain-like"/>
    <property type="match status" value="2"/>
</dbReference>
<evidence type="ECO:0000259" key="2">
    <source>
        <dbReference type="PROSITE" id="PS50022"/>
    </source>
</evidence>
<dbReference type="EMBL" id="CADCWP010000360">
    <property type="protein sequence ID" value="CAA9588390.1"/>
    <property type="molecule type" value="Genomic_DNA"/>
</dbReference>
<dbReference type="PROSITE" id="PS50022">
    <property type="entry name" value="FA58C_3"/>
    <property type="match status" value="2"/>
</dbReference>